<comment type="caution">
    <text evidence="3">The sequence shown here is derived from an EMBL/GenBank/DDBJ whole genome shotgun (WGS) entry which is preliminary data.</text>
</comment>
<comment type="similarity">
    <text evidence="1 2">Belongs to the phD/YefM antitoxin family.</text>
</comment>
<evidence type="ECO:0000256" key="1">
    <source>
        <dbReference type="ARBA" id="ARBA00009981"/>
    </source>
</evidence>
<dbReference type="Gene3D" id="3.40.1620.10">
    <property type="entry name" value="YefM-like domain"/>
    <property type="match status" value="1"/>
</dbReference>
<dbReference type="AlphaFoldDB" id="A0A7C2IPU4"/>
<dbReference type="InterPro" id="IPR006442">
    <property type="entry name" value="Antitoxin_Phd/YefM"/>
</dbReference>
<dbReference type="InterPro" id="IPR036165">
    <property type="entry name" value="YefM-like_sf"/>
</dbReference>
<dbReference type="EMBL" id="DSMU01000001">
    <property type="protein sequence ID" value="HEL65059.1"/>
    <property type="molecule type" value="Genomic_DNA"/>
</dbReference>
<reference evidence="3" key="1">
    <citation type="journal article" date="2020" name="mSystems">
        <title>Genome- and Community-Level Interaction Insights into Carbon Utilization and Element Cycling Functions of Hydrothermarchaeota in Hydrothermal Sediment.</title>
        <authorList>
            <person name="Zhou Z."/>
            <person name="Liu Y."/>
            <person name="Xu W."/>
            <person name="Pan J."/>
            <person name="Luo Z.H."/>
            <person name="Li M."/>
        </authorList>
    </citation>
    <scope>NUCLEOTIDE SEQUENCE [LARGE SCALE GENOMIC DNA]</scope>
    <source>
        <strain evidence="3">SpSt-300</strain>
    </source>
</reference>
<protein>
    <recommendedName>
        <fullName evidence="2">Antitoxin</fullName>
    </recommendedName>
</protein>
<name>A0A7C2IPU4_9THEO</name>
<gene>
    <name evidence="3" type="ORF">ENQ34_00025</name>
</gene>
<dbReference type="SUPFAM" id="SSF143120">
    <property type="entry name" value="YefM-like"/>
    <property type="match status" value="1"/>
</dbReference>
<organism evidence="3">
    <name type="scientific">Ammonifex degensii</name>
    <dbReference type="NCBI Taxonomy" id="42838"/>
    <lineage>
        <taxon>Bacteria</taxon>
        <taxon>Bacillati</taxon>
        <taxon>Bacillota</taxon>
        <taxon>Clostridia</taxon>
        <taxon>Thermoanaerobacterales</taxon>
        <taxon>Thermoanaerobacteraceae</taxon>
        <taxon>Ammonifex</taxon>
    </lineage>
</organism>
<dbReference type="NCBIfam" id="TIGR01552">
    <property type="entry name" value="phd_fam"/>
    <property type="match status" value="1"/>
</dbReference>
<comment type="function">
    <text evidence="2">Antitoxin component of a type II toxin-antitoxin (TA) system.</text>
</comment>
<sequence>MERIAGINDIRPRLSYFLDSIARGEPPVVITVNSEPKAVLVSCDEYRALRRAAEENKRMALKLALADLRVRAAGSGIAEEDVEEEVRVFRAEA</sequence>
<proteinExistence type="inferred from homology"/>
<dbReference type="Pfam" id="PF02604">
    <property type="entry name" value="PhdYeFM_antitox"/>
    <property type="match status" value="1"/>
</dbReference>
<evidence type="ECO:0000256" key="2">
    <source>
        <dbReference type="RuleBase" id="RU362080"/>
    </source>
</evidence>
<accession>A0A7C2IPU4</accession>
<evidence type="ECO:0000313" key="3">
    <source>
        <dbReference type="EMBL" id="HEL65059.1"/>
    </source>
</evidence>